<reference evidence="3" key="1">
    <citation type="submission" date="2021-01" db="EMBL/GenBank/DDBJ databases">
        <title>Whole genome shotgun sequence of Planotetraspora silvatica NBRC 100141.</title>
        <authorList>
            <person name="Komaki H."/>
            <person name="Tamura T."/>
        </authorList>
    </citation>
    <scope>NUCLEOTIDE SEQUENCE</scope>
    <source>
        <strain evidence="3">NBRC 100141</strain>
    </source>
</reference>
<dbReference type="AlphaFoldDB" id="A0A8J3UZ81"/>
<gene>
    <name evidence="3" type="ORF">Psi02_35540</name>
</gene>
<feature type="compositionally biased region" description="Low complexity" evidence="1">
    <location>
        <begin position="78"/>
        <end position="99"/>
    </location>
</feature>
<evidence type="ECO:0000259" key="2">
    <source>
        <dbReference type="Pfam" id="PF00188"/>
    </source>
</evidence>
<dbReference type="EMBL" id="BOOQ01000023">
    <property type="protein sequence ID" value="GII47130.1"/>
    <property type="molecule type" value="Genomic_DNA"/>
</dbReference>
<evidence type="ECO:0000313" key="4">
    <source>
        <dbReference type="Proteomes" id="UP000644610"/>
    </source>
</evidence>
<dbReference type="SUPFAM" id="SSF55797">
    <property type="entry name" value="PR-1-like"/>
    <property type="match status" value="1"/>
</dbReference>
<accession>A0A8J3UZ81</accession>
<proteinExistence type="predicted"/>
<dbReference type="PANTHER" id="PTHR31157:SF1">
    <property type="entry name" value="SCP DOMAIN-CONTAINING PROTEIN"/>
    <property type="match status" value="1"/>
</dbReference>
<keyword evidence="4" id="KW-1185">Reference proteome</keyword>
<dbReference type="InterPro" id="IPR035940">
    <property type="entry name" value="CAP_sf"/>
</dbReference>
<dbReference type="Pfam" id="PF00188">
    <property type="entry name" value="CAP"/>
    <property type="match status" value="1"/>
</dbReference>
<dbReference type="CDD" id="cd05379">
    <property type="entry name" value="CAP_bacterial"/>
    <property type="match status" value="1"/>
</dbReference>
<feature type="domain" description="SCP" evidence="2">
    <location>
        <begin position="135"/>
        <end position="245"/>
    </location>
</feature>
<organism evidence="3 4">
    <name type="scientific">Planotetraspora silvatica</name>
    <dbReference type="NCBI Taxonomy" id="234614"/>
    <lineage>
        <taxon>Bacteria</taxon>
        <taxon>Bacillati</taxon>
        <taxon>Actinomycetota</taxon>
        <taxon>Actinomycetes</taxon>
        <taxon>Streptosporangiales</taxon>
        <taxon>Streptosporangiaceae</taxon>
        <taxon>Planotetraspora</taxon>
    </lineage>
</organism>
<dbReference type="Gene3D" id="3.40.33.10">
    <property type="entry name" value="CAP"/>
    <property type="match status" value="1"/>
</dbReference>
<evidence type="ECO:0000256" key="1">
    <source>
        <dbReference type="SAM" id="MobiDB-lite"/>
    </source>
</evidence>
<sequence>MWQTPHTRHTRRASRRGTRVGLLACVLAILLLGVVVNRLTANSGGVDEVYLRNSQPSPSAVAASRKDRPPLEAVRPQASASRAATSITRPSATATTPSAGPSDRGPQRNPGFTRPPGRTGRGGGAKSFPSKKVVALVNIERAKAGCGPLRLDPRLVRSAQLHSLEMAKSNVFDHNSPDGETPWSRMAKAGYKDGGAENIARGYRSAEEAVRGWMNNPGDRRNMLTCRLVATGVGVAIGPGGPWWTEDFGYS</sequence>
<dbReference type="PANTHER" id="PTHR31157">
    <property type="entry name" value="SCP DOMAIN-CONTAINING PROTEIN"/>
    <property type="match status" value="1"/>
</dbReference>
<name>A0A8J3UZ81_9ACTN</name>
<evidence type="ECO:0000313" key="3">
    <source>
        <dbReference type="EMBL" id="GII47130.1"/>
    </source>
</evidence>
<feature type="region of interest" description="Disordered" evidence="1">
    <location>
        <begin position="54"/>
        <end position="128"/>
    </location>
</feature>
<dbReference type="Proteomes" id="UP000644610">
    <property type="component" value="Unassembled WGS sequence"/>
</dbReference>
<dbReference type="InterPro" id="IPR014044">
    <property type="entry name" value="CAP_dom"/>
</dbReference>
<protein>
    <recommendedName>
        <fullName evidence="2">SCP domain-containing protein</fullName>
    </recommendedName>
</protein>
<comment type="caution">
    <text evidence="3">The sequence shown here is derived from an EMBL/GenBank/DDBJ whole genome shotgun (WGS) entry which is preliminary data.</text>
</comment>